<proteinExistence type="predicted"/>
<organism evidence="1 2">
    <name type="scientific">Pseudoalteromonas aurantia</name>
    <dbReference type="NCBI Taxonomy" id="43654"/>
    <lineage>
        <taxon>Bacteria</taxon>
        <taxon>Pseudomonadati</taxon>
        <taxon>Pseudomonadota</taxon>
        <taxon>Gammaproteobacteria</taxon>
        <taxon>Alteromonadales</taxon>
        <taxon>Pseudoalteromonadaceae</taxon>
        <taxon>Pseudoalteromonas</taxon>
    </lineage>
</organism>
<evidence type="ECO:0000313" key="1">
    <source>
        <dbReference type="EMBL" id="TMO68310.1"/>
    </source>
</evidence>
<dbReference type="Proteomes" id="UP000307217">
    <property type="component" value="Unassembled WGS sequence"/>
</dbReference>
<accession>A0A5S3V932</accession>
<dbReference type="OrthoDB" id="4070623at2"/>
<dbReference type="EMBL" id="PNBX01000040">
    <property type="protein sequence ID" value="TMO68310.1"/>
    <property type="molecule type" value="Genomic_DNA"/>
</dbReference>
<dbReference type="Pfam" id="PF05954">
    <property type="entry name" value="Phage_GPD"/>
    <property type="match status" value="1"/>
</dbReference>
<gene>
    <name evidence="1" type="ORF">CWC19_10155</name>
</gene>
<evidence type="ECO:0000313" key="2">
    <source>
        <dbReference type="Proteomes" id="UP000307217"/>
    </source>
</evidence>
<protein>
    <submittedName>
        <fullName evidence="1">Phage tail protein</fullName>
    </submittedName>
</protein>
<dbReference type="AlphaFoldDB" id="A0A5S3V932"/>
<sequence length="336" mass="36780">MGLQPQYSIKANGKEVAERLRDRLVEVRVSLKTGLQSDTCYVRFDNLGTAPIQEPKATDIVEIAMGYKNGAADKSAKLSPLGAFEVGEYSVSGPVRSLELFGNKMLWHTGLKTPKQKSWPDDPSTPQKLGDLVSDIAAEHGLDPKVGPDFTSIELPHIEQSESDLQLLTKLAEQYDAVLKIAQDKLIFMARGTGKSLSGKPLKEVEIDVGQLLSWHYMQDAYRKVGEVKAYFYDQNEAKRKQVKAGKGAPATTLPYVYADEAYATQAATAKHNRLNRSAKSMRAKVIGDPAIGAGAVVKIVNTQTTVDGKWYVSEVEHCINGEGFASYLLCEQIAS</sequence>
<name>A0A5S3V932_9GAMM</name>
<reference evidence="2" key="2">
    <citation type="submission" date="2019-06" db="EMBL/GenBank/DDBJ databases">
        <title>Co-occurence of chitin degradation, pigmentation and bioactivity in marine Pseudoalteromonas.</title>
        <authorList>
            <person name="Sonnenschein E.C."/>
            <person name="Bech P.K."/>
        </authorList>
    </citation>
    <scope>NUCLEOTIDE SEQUENCE [LARGE SCALE GENOMIC DNA]</scope>
    <source>
        <strain evidence="2">S3790</strain>
    </source>
</reference>
<comment type="caution">
    <text evidence="1">The sequence shown here is derived from an EMBL/GenBank/DDBJ whole genome shotgun (WGS) entry which is preliminary data.</text>
</comment>
<dbReference type="SUPFAM" id="SSF69279">
    <property type="entry name" value="Phage tail proteins"/>
    <property type="match status" value="1"/>
</dbReference>
<reference evidence="1 2" key="1">
    <citation type="submission" date="2018-01" db="EMBL/GenBank/DDBJ databases">
        <authorList>
            <person name="Paulsen S."/>
            <person name="Gram L.K."/>
        </authorList>
    </citation>
    <scope>NUCLEOTIDE SEQUENCE [LARGE SCALE GENOMIC DNA]</scope>
    <source>
        <strain evidence="1 2">S3790</strain>
    </source>
</reference>
<dbReference type="RefSeq" id="WP_138591775.1">
    <property type="nucleotide sequence ID" value="NZ_PNBX01000040.1"/>
</dbReference>